<dbReference type="AlphaFoldDB" id="A0AAP0JQQ4"/>
<keyword evidence="2" id="KW-1185">Reference proteome</keyword>
<name>A0AAP0JQQ4_9MAGN</name>
<gene>
    <name evidence="1" type="ORF">Sjap_008252</name>
</gene>
<sequence>MADQCGNWGRHTSCVKSHGLNIWGYYGFPLRTIQGIKHAVFIVAYLGNFKEVIGSDSWCPQCLKYCVGAVGSGIRPTMSTSAVLGLAIGMMFLVNVSKGLLWRQGCVLSCGLGDLDRSGCVPPCRSKDLFAESRTSHVFELRKIVDRASRDDASTLNYTSFDIKHDDGEEVHELTIVYWRYLSRTILMMLSTFAVDRKDKDYVFIVDSRHTSLRIVLSVQGINIECRGLDVRREIVGKARKAMLALLLLQYRLVAFFCSEKGQMKIKMINIFTKLMWYRVYPPRMDPDEARRGAAKFSLQEIFEDKSPLRIDGDVMAQEAQHPRGLRFVPLQLRARSSEVVVDLLLARPGAARWTYTHPTYAFEYLLLNWKSPEFSQIVSPIQLQTDLFPSYPIHRQNQPVPLSLIRILSGTLDDLLVVGHNSNVGGAYDVNIVLRLIRVSIEQASGRARRRSATTSELRALSCPYIISEYQTLLGISSSSLLIKMKPDKFKIRLIQGPQSLYYKLYKSCKVYRSHLTSQRA</sequence>
<reference evidence="1 2" key="1">
    <citation type="submission" date="2024-01" db="EMBL/GenBank/DDBJ databases">
        <title>Genome assemblies of Stephania.</title>
        <authorList>
            <person name="Yang L."/>
        </authorList>
    </citation>
    <scope>NUCLEOTIDE SEQUENCE [LARGE SCALE GENOMIC DNA]</scope>
    <source>
        <strain evidence="1">QJT</strain>
        <tissue evidence="1">Leaf</tissue>
    </source>
</reference>
<evidence type="ECO:0000313" key="1">
    <source>
        <dbReference type="EMBL" id="KAK9137658.1"/>
    </source>
</evidence>
<dbReference type="EMBL" id="JBBNAE010000003">
    <property type="protein sequence ID" value="KAK9137658.1"/>
    <property type="molecule type" value="Genomic_DNA"/>
</dbReference>
<organism evidence="1 2">
    <name type="scientific">Stephania japonica</name>
    <dbReference type="NCBI Taxonomy" id="461633"/>
    <lineage>
        <taxon>Eukaryota</taxon>
        <taxon>Viridiplantae</taxon>
        <taxon>Streptophyta</taxon>
        <taxon>Embryophyta</taxon>
        <taxon>Tracheophyta</taxon>
        <taxon>Spermatophyta</taxon>
        <taxon>Magnoliopsida</taxon>
        <taxon>Ranunculales</taxon>
        <taxon>Menispermaceae</taxon>
        <taxon>Menispermoideae</taxon>
        <taxon>Cissampelideae</taxon>
        <taxon>Stephania</taxon>
    </lineage>
</organism>
<dbReference type="Proteomes" id="UP001417504">
    <property type="component" value="Unassembled WGS sequence"/>
</dbReference>
<evidence type="ECO:0000313" key="2">
    <source>
        <dbReference type="Proteomes" id="UP001417504"/>
    </source>
</evidence>
<accession>A0AAP0JQQ4</accession>
<protein>
    <submittedName>
        <fullName evidence="1">Uncharacterized protein</fullName>
    </submittedName>
</protein>
<comment type="caution">
    <text evidence="1">The sequence shown here is derived from an EMBL/GenBank/DDBJ whole genome shotgun (WGS) entry which is preliminary data.</text>
</comment>
<proteinExistence type="predicted"/>